<evidence type="ECO:0000313" key="2">
    <source>
        <dbReference type="Proteomes" id="UP001162501"/>
    </source>
</evidence>
<evidence type="ECO:0000313" key="1">
    <source>
        <dbReference type="EMBL" id="CAI9695529.1"/>
    </source>
</evidence>
<gene>
    <name evidence="1" type="ORF">MRATA1EN3_LOCUS6742</name>
</gene>
<name>A0ACB0E513_RANTA</name>
<proteinExistence type="predicted"/>
<organism evidence="1 2">
    <name type="scientific">Rangifer tarandus platyrhynchus</name>
    <name type="common">Svalbard reindeer</name>
    <dbReference type="NCBI Taxonomy" id="3082113"/>
    <lineage>
        <taxon>Eukaryota</taxon>
        <taxon>Metazoa</taxon>
        <taxon>Chordata</taxon>
        <taxon>Craniata</taxon>
        <taxon>Vertebrata</taxon>
        <taxon>Euteleostomi</taxon>
        <taxon>Mammalia</taxon>
        <taxon>Eutheria</taxon>
        <taxon>Laurasiatheria</taxon>
        <taxon>Artiodactyla</taxon>
        <taxon>Ruminantia</taxon>
        <taxon>Pecora</taxon>
        <taxon>Cervidae</taxon>
        <taxon>Odocoileinae</taxon>
        <taxon>Rangifer</taxon>
    </lineage>
</organism>
<dbReference type="Proteomes" id="UP001162501">
    <property type="component" value="Chromosome 14"/>
</dbReference>
<sequence>MARPGNMGTVAPAPTSELPTWQEMGHRGRTGSPPDSQRPPGLVLKGGLQRGADPPAALLATPGAGHVLLCAQRAPTEATTARVLYAPVAVGVRAGADVHHSVCARVHGEAWHACAHACASVQPCGHEHVHRNVCSLRHHGHEDLLVNPFAAGRSEAGPHPFRQQPPTLAPPPAPSPPELSRQAATFPAAAGSALPGPGGTAVTLRSTRQPGRAPRLGEGRPDAARGRPGRGTHLWRTPSSS</sequence>
<accession>A0ACB0E513</accession>
<protein>
    <submittedName>
        <fullName evidence="1">Uncharacterized protein</fullName>
    </submittedName>
</protein>
<reference evidence="1" key="1">
    <citation type="submission" date="2023-05" db="EMBL/GenBank/DDBJ databases">
        <authorList>
            <consortium name="ELIXIR-Norway"/>
        </authorList>
    </citation>
    <scope>NUCLEOTIDE SEQUENCE</scope>
</reference>
<dbReference type="EMBL" id="OX596098">
    <property type="protein sequence ID" value="CAI9695529.1"/>
    <property type="molecule type" value="Genomic_DNA"/>
</dbReference>